<organism evidence="5 6">
    <name type="scientific">Halogeometricum luteum</name>
    <dbReference type="NCBI Taxonomy" id="2950537"/>
    <lineage>
        <taxon>Archaea</taxon>
        <taxon>Methanobacteriati</taxon>
        <taxon>Methanobacteriota</taxon>
        <taxon>Stenosarchaea group</taxon>
        <taxon>Halobacteria</taxon>
        <taxon>Halobacteriales</taxon>
        <taxon>Haloferacaceae</taxon>
        <taxon>Halogeometricum</taxon>
    </lineage>
</organism>
<dbReference type="PANTHER" id="PTHR34236">
    <property type="entry name" value="DIMETHYL SULFOXIDE REDUCTASE TRANSCRIPTIONAL ACTIVATOR"/>
    <property type="match status" value="1"/>
</dbReference>
<evidence type="ECO:0000256" key="1">
    <source>
        <dbReference type="ARBA" id="ARBA00023015"/>
    </source>
</evidence>
<evidence type="ECO:0000259" key="3">
    <source>
        <dbReference type="Pfam" id="PF04967"/>
    </source>
</evidence>
<dbReference type="Proteomes" id="UP001254813">
    <property type="component" value="Unassembled WGS sequence"/>
</dbReference>
<proteinExistence type="predicted"/>
<accession>A0ABU2G2E5</accession>
<name>A0ABU2G2E5_9EURY</name>
<dbReference type="EMBL" id="JAMQOQ010000003">
    <property type="protein sequence ID" value="MDS0294948.1"/>
    <property type="molecule type" value="Genomic_DNA"/>
</dbReference>
<gene>
    <name evidence="5" type="ORF">NDI79_12280</name>
</gene>
<dbReference type="Pfam" id="PF04967">
    <property type="entry name" value="HTH_10"/>
    <property type="match status" value="1"/>
</dbReference>
<feature type="domain" description="Bacterioopsin transcriptional activator GAF and HTH associated" evidence="4">
    <location>
        <begin position="22"/>
        <end position="145"/>
    </location>
</feature>
<sequence>MVTTITDIRVAANQFPLGRILQEFPDVEIELERIVPTREQIIPLFWVESEREREVEQTLQKDSLVEEISQLTRTPDRILYSVNWSSEVDSLVRAIVDLNVDVLTAEGTANFWEFRLQFTDREQLSQFRRTCKDEGIDIELLRVYNPQMPQETGPLSPEQQDALTTAYEEGYWDVPRGISQRELAALVGISDNSMSQRLRRGTKIAVAELLYGTGRQQRSKGS</sequence>
<dbReference type="Pfam" id="PF15915">
    <property type="entry name" value="BAT"/>
    <property type="match status" value="1"/>
</dbReference>
<evidence type="ECO:0000259" key="4">
    <source>
        <dbReference type="Pfam" id="PF15915"/>
    </source>
</evidence>
<protein>
    <submittedName>
        <fullName evidence="5">Helix-turn-helix domain-containing protein</fullName>
    </submittedName>
</protein>
<evidence type="ECO:0000313" key="6">
    <source>
        <dbReference type="Proteomes" id="UP001254813"/>
    </source>
</evidence>
<dbReference type="InterPro" id="IPR031803">
    <property type="entry name" value="BAT_GAF/HTH-assoc"/>
</dbReference>
<dbReference type="InterPro" id="IPR010982">
    <property type="entry name" value="Lambda_DNA-bd_dom_sf"/>
</dbReference>
<keyword evidence="2" id="KW-0804">Transcription</keyword>
<evidence type="ECO:0000256" key="2">
    <source>
        <dbReference type="ARBA" id="ARBA00023163"/>
    </source>
</evidence>
<comment type="caution">
    <text evidence="5">The sequence shown here is derived from an EMBL/GenBank/DDBJ whole genome shotgun (WGS) entry which is preliminary data.</text>
</comment>
<keyword evidence="6" id="KW-1185">Reference proteome</keyword>
<reference evidence="5 6" key="1">
    <citation type="submission" date="2022-06" db="EMBL/GenBank/DDBJ databases">
        <title>Halogeometricum sp. a new haloarchaeum isolate from saline soil.</title>
        <authorList>
            <person name="Strakova D."/>
            <person name="Galisteo C."/>
            <person name="Sanchez-Porro C."/>
            <person name="Ventosa A."/>
        </authorList>
    </citation>
    <scope>NUCLEOTIDE SEQUENCE [LARGE SCALE GENOMIC DNA]</scope>
    <source>
        <strain evidence="6">S3BR25-2</strain>
    </source>
</reference>
<dbReference type="SUPFAM" id="SSF47413">
    <property type="entry name" value="lambda repressor-like DNA-binding domains"/>
    <property type="match status" value="1"/>
</dbReference>
<dbReference type="PANTHER" id="PTHR34236:SF1">
    <property type="entry name" value="DIMETHYL SULFOXIDE REDUCTASE TRANSCRIPTIONAL ACTIVATOR"/>
    <property type="match status" value="1"/>
</dbReference>
<feature type="domain" description="HTH bat-type" evidence="3">
    <location>
        <begin position="155"/>
        <end position="200"/>
    </location>
</feature>
<dbReference type="RefSeq" id="WP_310928794.1">
    <property type="nucleotide sequence ID" value="NZ_JAMQOQ010000003.1"/>
</dbReference>
<dbReference type="InterPro" id="IPR007050">
    <property type="entry name" value="HTH_bacterioopsin"/>
</dbReference>
<evidence type="ECO:0000313" key="5">
    <source>
        <dbReference type="EMBL" id="MDS0294948.1"/>
    </source>
</evidence>
<keyword evidence="1" id="KW-0805">Transcription regulation</keyword>